<organism evidence="2 3">
    <name type="scientific">Armillaria novae-zelandiae</name>
    <dbReference type="NCBI Taxonomy" id="153914"/>
    <lineage>
        <taxon>Eukaryota</taxon>
        <taxon>Fungi</taxon>
        <taxon>Dikarya</taxon>
        <taxon>Basidiomycota</taxon>
        <taxon>Agaricomycotina</taxon>
        <taxon>Agaricomycetes</taxon>
        <taxon>Agaricomycetidae</taxon>
        <taxon>Agaricales</taxon>
        <taxon>Marasmiineae</taxon>
        <taxon>Physalacriaceae</taxon>
        <taxon>Armillaria</taxon>
    </lineage>
</organism>
<keyword evidence="1" id="KW-0732">Signal</keyword>
<dbReference type="EMBL" id="JAUEPR010000040">
    <property type="protein sequence ID" value="KAK0472446.1"/>
    <property type="molecule type" value="Genomic_DNA"/>
</dbReference>
<gene>
    <name evidence="2" type="ORF">IW261DRAFT_1424275</name>
</gene>
<name>A0AA39NVD9_9AGAR</name>
<sequence length="188" mass="21175">MFQLLLIFSLLPRVAFPYCAFDTQWLLIGTSTRDSGHARRVWTQDDNDGALALRTMAACWNSFGRWILPLCYVYSDGCLWSPDYQCNVKTSWFYPQLLDNPVDRSLFRIADPISSFSYYDSSAEVKLSNIDEASVPNCLRLDVSPTVYLYLLSQLTTWPSSVVAIATAFTFSSGTTTPTARADDPCPF</sequence>
<keyword evidence="3" id="KW-1185">Reference proteome</keyword>
<dbReference type="Proteomes" id="UP001175227">
    <property type="component" value="Unassembled WGS sequence"/>
</dbReference>
<accession>A0AA39NVD9</accession>
<reference evidence="2" key="1">
    <citation type="submission" date="2023-06" db="EMBL/GenBank/DDBJ databases">
        <authorList>
            <consortium name="Lawrence Berkeley National Laboratory"/>
            <person name="Ahrendt S."/>
            <person name="Sahu N."/>
            <person name="Indic B."/>
            <person name="Wong-Bajracharya J."/>
            <person name="Merenyi Z."/>
            <person name="Ke H.-M."/>
            <person name="Monk M."/>
            <person name="Kocsube S."/>
            <person name="Drula E."/>
            <person name="Lipzen A."/>
            <person name="Balint B."/>
            <person name="Henrissat B."/>
            <person name="Andreopoulos B."/>
            <person name="Martin F.M."/>
            <person name="Harder C.B."/>
            <person name="Rigling D."/>
            <person name="Ford K.L."/>
            <person name="Foster G.D."/>
            <person name="Pangilinan J."/>
            <person name="Papanicolaou A."/>
            <person name="Barry K."/>
            <person name="LaButti K."/>
            <person name="Viragh M."/>
            <person name="Koriabine M."/>
            <person name="Yan M."/>
            <person name="Riley R."/>
            <person name="Champramary S."/>
            <person name="Plett K.L."/>
            <person name="Tsai I.J."/>
            <person name="Slot J."/>
            <person name="Sipos G."/>
            <person name="Plett J."/>
            <person name="Nagy L.G."/>
            <person name="Grigoriev I.V."/>
        </authorList>
    </citation>
    <scope>NUCLEOTIDE SEQUENCE</scope>
    <source>
        <strain evidence="2">ICMP 16352</strain>
    </source>
</reference>
<evidence type="ECO:0000313" key="2">
    <source>
        <dbReference type="EMBL" id="KAK0472446.1"/>
    </source>
</evidence>
<dbReference type="AlphaFoldDB" id="A0AA39NVD9"/>
<feature type="signal peptide" evidence="1">
    <location>
        <begin position="1"/>
        <end position="17"/>
    </location>
</feature>
<protein>
    <submittedName>
        <fullName evidence="2">Uncharacterized protein</fullName>
    </submittedName>
</protein>
<proteinExistence type="predicted"/>
<evidence type="ECO:0000256" key="1">
    <source>
        <dbReference type="SAM" id="SignalP"/>
    </source>
</evidence>
<comment type="caution">
    <text evidence="2">The sequence shown here is derived from an EMBL/GenBank/DDBJ whole genome shotgun (WGS) entry which is preliminary data.</text>
</comment>
<evidence type="ECO:0000313" key="3">
    <source>
        <dbReference type="Proteomes" id="UP001175227"/>
    </source>
</evidence>
<feature type="chain" id="PRO_5041440080" evidence="1">
    <location>
        <begin position="18"/>
        <end position="188"/>
    </location>
</feature>